<proteinExistence type="predicted"/>
<dbReference type="AlphaFoldDB" id="A0A0A9FA90"/>
<sequence length="18" mass="2078">MADRSWFAATDQQLMYGS</sequence>
<reference evidence="1" key="1">
    <citation type="submission" date="2014-09" db="EMBL/GenBank/DDBJ databases">
        <authorList>
            <person name="Magalhaes I.L.F."/>
            <person name="Oliveira U."/>
            <person name="Santos F.R."/>
            <person name="Vidigal T.H.D.A."/>
            <person name="Brescovit A.D."/>
            <person name="Santos A.J."/>
        </authorList>
    </citation>
    <scope>NUCLEOTIDE SEQUENCE</scope>
    <source>
        <tissue evidence="1">Shoot tissue taken approximately 20 cm above the soil surface</tissue>
    </source>
</reference>
<protein>
    <submittedName>
        <fullName evidence="1">Uncharacterized protein</fullName>
    </submittedName>
</protein>
<name>A0A0A9FA90_ARUDO</name>
<dbReference type="EMBL" id="GBRH01188634">
    <property type="protein sequence ID" value="JAE09262.1"/>
    <property type="molecule type" value="Transcribed_RNA"/>
</dbReference>
<accession>A0A0A9FA90</accession>
<reference evidence="1" key="2">
    <citation type="journal article" date="2015" name="Data Brief">
        <title>Shoot transcriptome of the giant reed, Arundo donax.</title>
        <authorList>
            <person name="Barrero R.A."/>
            <person name="Guerrero F.D."/>
            <person name="Moolhuijzen P."/>
            <person name="Goolsby J.A."/>
            <person name="Tidwell J."/>
            <person name="Bellgard S.E."/>
            <person name="Bellgard M.I."/>
        </authorList>
    </citation>
    <scope>NUCLEOTIDE SEQUENCE</scope>
    <source>
        <tissue evidence="1">Shoot tissue taken approximately 20 cm above the soil surface</tissue>
    </source>
</reference>
<evidence type="ECO:0000313" key="1">
    <source>
        <dbReference type="EMBL" id="JAE09262.1"/>
    </source>
</evidence>
<organism evidence="1">
    <name type="scientific">Arundo donax</name>
    <name type="common">Giant reed</name>
    <name type="synonym">Donax arundinaceus</name>
    <dbReference type="NCBI Taxonomy" id="35708"/>
    <lineage>
        <taxon>Eukaryota</taxon>
        <taxon>Viridiplantae</taxon>
        <taxon>Streptophyta</taxon>
        <taxon>Embryophyta</taxon>
        <taxon>Tracheophyta</taxon>
        <taxon>Spermatophyta</taxon>
        <taxon>Magnoliopsida</taxon>
        <taxon>Liliopsida</taxon>
        <taxon>Poales</taxon>
        <taxon>Poaceae</taxon>
        <taxon>PACMAD clade</taxon>
        <taxon>Arundinoideae</taxon>
        <taxon>Arundineae</taxon>
        <taxon>Arundo</taxon>
    </lineage>
</organism>